<accession>A0A4P9ZU29</accession>
<protein>
    <submittedName>
        <fullName evidence="2">Uncharacterized protein</fullName>
    </submittedName>
</protein>
<dbReference type="AlphaFoldDB" id="A0A4P9ZU29"/>
<keyword evidence="1" id="KW-0472">Membrane</keyword>
<evidence type="ECO:0000313" key="2">
    <source>
        <dbReference type="EMBL" id="RKP36728.1"/>
    </source>
</evidence>
<keyword evidence="3" id="KW-1185">Reference proteome</keyword>
<evidence type="ECO:0000313" key="3">
    <source>
        <dbReference type="Proteomes" id="UP000268162"/>
    </source>
</evidence>
<keyword evidence="1" id="KW-1133">Transmembrane helix</keyword>
<dbReference type="EMBL" id="ML002604">
    <property type="protein sequence ID" value="RKP36728.1"/>
    <property type="molecule type" value="Genomic_DNA"/>
</dbReference>
<name>A0A4P9ZU29_9FUNG</name>
<feature type="transmembrane region" description="Helical" evidence="1">
    <location>
        <begin position="47"/>
        <end position="69"/>
    </location>
</feature>
<feature type="transmembrane region" description="Helical" evidence="1">
    <location>
        <begin position="13"/>
        <end position="40"/>
    </location>
</feature>
<proteinExistence type="predicted"/>
<gene>
    <name evidence="2" type="ORF">BJ085DRAFT_41198</name>
</gene>
<keyword evidence="1" id="KW-0812">Transmembrane</keyword>
<reference evidence="3" key="1">
    <citation type="journal article" date="2018" name="Nat. Microbiol.">
        <title>Leveraging single-cell genomics to expand the fungal tree of life.</title>
        <authorList>
            <person name="Ahrendt S.R."/>
            <person name="Quandt C.A."/>
            <person name="Ciobanu D."/>
            <person name="Clum A."/>
            <person name="Salamov A."/>
            <person name="Andreopoulos B."/>
            <person name="Cheng J.F."/>
            <person name="Woyke T."/>
            <person name="Pelin A."/>
            <person name="Henrissat B."/>
            <person name="Reynolds N.K."/>
            <person name="Benny G.L."/>
            <person name="Smith M.E."/>
            <person name="James T.Y."/>
            <person name="Grigoriev I.V."/>
        </authorList>
    </citation>
    <scope>NUCLEOTIDE SEQUENCE [LARGE SCALE GENOMIC DNA]</scope>
    <source>
        <strain evidence="3">RSA 468</strain>
    </source>
</reference>
<organism evidence="2 3">
    <name type="scientific">Dimargaris cristalligena</name>
    <dbReference type="NCBI Taxonomy" id="215637"/>
    <lineage>
        <taxon>Eukaryota</taxon>
        <taxon>Fungi</taxon>
        <taxon>Fungi incertae sedis</taxon>
        <taxon>Zoopagomycota</taxon>
        <taxon>Kickxellomycotina</taxon>
        <taxon>Dimargaritomycetes</taxon>
        <taxon>Dimargaritales</taxon>
        <taxon>Dimargaritaceae</taxon>
        <taxon>Dimargaris</taxon>
    </lineage>
</organism>
<dbReference type="Proteomes" id="UP000268162">
    <property type="component" value="Unassembled WGS sequence"/>
</dbReference>
<sequence length="124" mass="13468">MWTATNMAGPIQMILPTILTLAILVLCSPVLLPLCLFIVACGVVSTLLALGVLAMWVLAAAARLAWLALTDLLNWAWLMVQRLLLDIQQAVALGVAMVSRRRNLVWSFRKQKASDQGPPPPNAP</sequence>
<evidence type="ECO:0000256" key="1">
    <source>
        <dbReference type="SAM" id="Phobius"/>
    </source>
</evidence>